<proteinExistence type="predicted"/>
<organism evidence="2 3">
    <name type="scientific">Jatropha curcas</name>
    <name type="common">Barbados nut</name>
    <dbReference type="NCBI Taxonomy" id="180498"/>
    <lineage>
        <taxon>Eukaryota</taxon>
        <taxon>Viridiplantae</taxon>
        <taxon>Streptophyta</taxon>
        <taxon>Embryophyta</taxon>
        <taxon>Tracheophyta</taxon>
        <taxon>Spermatophyta</taxon>
        <taxon>Magnoliopsida</taxon>
        <taxon>eudicotyledons</taxon>
        <taxon>Gunneridae</taxon>
        <taxon>Pentapetalae</taxon>
        <taxon>rosids</taxon>
        <taxon>fabids</taxon>
        <taxon>Malpighiales</taxon>
        <taxon>Euphorbiaceae</taxon>
        <taxon>Crotonoideae</taxon>
        <taxon>Jatropheae</taxon>
        <taxon>Jatropha</taxon>
    </lineage>
</organism>
<evidence type="ECO:0000256" key="1">
    <source>
        <dbReference type="SAM" id="MobiDB-lite"/>
    </source>
</evidence>
<accession>A0A067JSC4</accession>
<keyword evidence="3" id="KW-1185">Reference proteome</keyword>
<reference evidence="2 3" key="1">
    <citation type="journal article" date="2014" name="PLoS ONE">
        <title>Global Analysis of Gene Expression Profiles in Physic Nut (Jatropha curcas L.) Seedlings Exposed to Salt Stress.</title>
        <authorList>
            <person name="Zhang L."/>
            <person name="Zhang C."/>
            <person name="Wu P."/>
            <person name="Chen Y."/>
            <person name="Li M."/>
            <person name="Jiang H."/>
            <person name="Wu G."/>
        </authorList>
    </citation>
    <scope>NUCLEOTIDE SEQUENCE [LARGE SCALE GENOMIC DNA]</scope>
    <source>
        <strain evidence="3">cv. GZQX0401</strain>
        <tissue evidence="2">Young leaves</tissue>
    </source>
</reference>
<dbReference type="EMBL" id="KK915351">
    <property type="protein sequence ID" value="KDP22910.1"/>
    <property type="molecule type" value="Genomic_DNA"/>
</dbReference>
<evidence type="ECO:0000313" key="2">
    <source>
        <dbReference type="EMBL" id="KDP22910.1"/>
    </source>
</evidence>
<feature type="region of interest" description="Disordered" evidence="1">
    <location>
        <begin position="1"/>
        <end position="105"/>
    </location>
</feature>
<dbReference type="Proteomes" id="UP000027138">
    <property type="component" value="Unassembled WGS sequence"/>
</dbReference>
<evidence type="ECO:0000313" key="3">
    <source>
        <dbReference type="Proteomes" id="UP000027138"/>
    </source>
</evidence>
<gene>
    <name evidence="2" type="ORF">JCGZ_01848</name>
</gene>
<sequence length="131" mass="14354">MGGKVAGGTLEASRRRGPASAWLGSRKNRGDSCDASAHSRHNRSSSCDATSAEDERKSEGETGASLLTKEEPMSPESNGAGTRRDFYCSSSCDSRSHQRRTKRETRLMLRRGVDGEELRWSENGGRRSGWC</sequence>
<protein>
    <submittedName>
        <fullName evidence="2">Uncharacterized protein</fullName>
    </submittedName>
</protein>
<name>A0A067JSC4_JATCU</name>
<dbReference type="AlphaFoldDB" id="A0A067JSC4"/>